<dbReference type="EMBL" id="JAETWB010000001">
    <property type="protein sequence ID" value="MBL6077050.1"/>
    <property type="molecule type" value="Genomic_DNA"/>
</dbReference>
<dbReference type="Proteomes" id="UP000660885">
    <property type="component" value="Unassembled WGS sequence"/>
</dbReference>
<gene>
    <name evidence="3" type="ORF">JMJ56_03465</name>
</gene>
<evidence type="ECO:0000313" key="3">
    <source>
        <dbReference type="EMBL" id="MBL6077050.1"/>
    </source>
</evidence>
<feature type="chain" id="PRO_5045442303" evidence="2">
    <location>
        <begin position="18"/>
        <end position="136"/>
    </location>
</feature>
<dbReference type="RefSeq" id="WP_202830189.1">
    <property type="nucleotide sequence ID" value="NZ_JAETWB010000001.1"/>
</dbReference>
<evidence type="ECO:0000256" key="1">
    <source>
        <dbReference type="SAM" id="MobiDB-lite"/>
    </source>
</evidence>
<comment type="caution">
    <text evidence="3">The sequence shown here is derived from an EMBL/GenBank/DDBJ whole genome shotgun (WGS) entry which is preliminary data.</text>
</comment>
<protein>
    <submittedName>
        <fullName evidence="3">Uncharacterized protein</fullName>
    </submittedName>
</protein>
<feature type="signal peptide" evidence="2">
    <location>
        <begin position="1"/>
        <end position="17"/>
    </location>
</feature>
<evidence type="ECO:0000256" key="2">
    <source>
        <dbReference type="SAM" id="SignalP"/>
    </source>
</evidence>
<feature type="region of interest" description="Disordered" evidence="1">
    <location>
        <begin position="27"/>
        <end position="97"/>
    </location>
</feature>
<evidence type="ECO:0000313" key="4">
    <source>
        <dbReference type="Proteomes" id="UP000660885"/>
    </source>
</evidence>
<keyword evidence="4" id="KW-1185">Reference proteome</keyword>
<reference evidence="3 4" key="1">
    <citation type="submission" date="2021-01" db="EMBL/GenBank/DDBJ databases">
        <title>Belnapia mucosa sp. nov. and Belnapia arida sp. nov., isolated from the Tabernas Desert (Almeria, Spain).</title>
        <authorList>
            <person name="Molina-Menor E."/>
            <person name="Vidal-Verdu A."/>
            <person name="Calonge A."/>
            <person name="Satari L."/>
            <person name="Pereto J."/>
            <person name="Porcar M."/>
        </authorList>
    </citation>
    <scope>NUCLEOTIDE SEQUENCE [LARGE SCALE GENOMIC DNA]</scope>
    <source>
        <strain evidence="3 4">T18</strain>
    </source>
</reference>
<proteinExistence type="predicted"/>
<accession>A0ABS1TYW3</accession>
<keyword evidence="2" id="KW-0732">Signal</keyword>
<name>A0ABS1TYW3_9PROT</name>
<organism evidence="3 4">
    <name type="scientific">Belnapia arida</name>
    <dbReference type="NCBI Taxonomy" id="2804533"/>
    <lineage>
        <taxon>Bacteria</taxon>
        <taxon>Pseudomonadati</taxon>
        <taxon>Pseudomonadota</taxon>
        <taxon>Alphaproteobacteria</taxon>
        <taxon>Acetobacterales</taxon>
        <taxon>Roseomonadaceae</taxon>
        <taxon>Belnapia</taxon>
    </lineage>
</organism>
<sequence length="136" mass="14819">MRRVLLTLLLLTGPALAEEATVLSPGPEVRLPERAAPARPQPRRPALRKPPPLNLAKHAALPLPPRQPQPGNLAPVPNRMVERQAPLPDPRTTLGPSLLYRNLPGRGLAEEGSPSLLEDKLYRPAPGARLRVPFAY</sequence>